<feature type="transmembrane region" description="Helical" evidence="1">
    <location>
        <begin position="35"/>
        <end position="51"/>
    </location>
</feature>
<keyword evidence="3" id="KW-1185">Reference proteome</keyword>
<evidence type="ECO:0000313" key="2">
    <source>
        <dbReference type="EMBL" id="QDT11021.1"/>
    </source>
</evidence>
<feature type="transmembrane region" description="Helical" evidence="1">
    <location>
        <begin position="12"/>
        <end position="29"/>
    </location>
</feature>
<accession>A0A517NV76</accession>
<protein>
    <submittedName>
        <fullName evidence="2">Uncharacterized protein</fullName>
    </submittedName>
</protein>
<evidence type="ECO:0000256" key="1">
    <source>
        <dbReference type="SAM" id="Phobius"/>
    </source>
</evidence>
<keyword evidence="1" id="KW-0812">Transmembrane</keyword>
<proteinExistence type="predicted"/>
<feature type="transmembrane region" description="Helical" evidence="1">
    <location>
        <begin position="58"/>
        <end position="78"/>
    </location>
</feature>
<name>A0A517NV76_9BACT</name>
<dbReference type="EMBL" id="CP036526">
    <property type="protein sequence ID" value="QDT11021.1"/>
    <property type="molecule type" value="Genomic_DNA"/>
</dbReference>
<organism evidence="2 3">
    <name type="scientific">Stieleria marina</name>
    <dbReference type="NCBI Taxonomy" id="1930275"/>
    <lineage>
        <taxon>Bacteria</taxon>
        <taxon>Pseudomonadati</taxon>
        <taxon>Planctomycetota</taxon>
        <taxon>Planctomycetia</taxon>
        <taxon>Pirellulales</taxon>
        <taxon>Pirellulaceae</taxon>
        <taxon>Stieleria</taxon>
    </lineage>
</organism>
<keyword evidence="1" id="KW-0472">Membrane</keyword>
<evidence type="ECO:0000313" key="3">
    <source>
        <dbReference type="Proteomes" id="UP000319817"/>
    </source>
</evidence>
<reference evidence="2 3" key="1">
    <citation type="submission" date="2019-02" db="EMBL/GenBank/DDBJ databases">
        <title>Deep-cultivation of Planctomycetes and their phenomic and genomic characterization uncovers novel biology.</title>
        <authorList>
            <person name="Wiegand S."/>
            <person name="Jogler M."/>
            <person name="Boedeker C."/>
            <person name="Pinto D."/>
            <person name="Vollmers J."/>
            <person name="Rivas-Marin E."/>
            <person name="Kohn T."/>
            <person name="Peeters S.H."/>
            <person name="Heuer A."/>
            <person name="Rast P."/>
            <person name="Oberbeckmann S."/>
            <person name="Bunk B."/>
            <person name="Jeske O."/>
            <person name="Meyerdierks A."/>
            <person name="Storesund J.E."/>
            <person name="Kallscheuer N."/>
            <person name="Luecker S."/>
            <person name="Lage O.M."/>
            <person name="Pohl T."/>
            <person name="Merkel B.J."/>
            <person name="Hornburger P."/>
            <person name="Mueller R.-W."/>
            <person name="Bruemmer F."/>
            <person name="Labrenz M."/>
            <person name="Spormann A.M."/>
            <person name="Op den Camp H."/>
            <person name="Overmann J."/>
            <person name="Amann R."/>
            <person name="Jetten M.S.M."/>
            <person name="Mascher T."/>
            <person name="Medema M.H."/>
            <person name="Devos D.P."/>
            <person name="Kaster A.-K."/>
            <person name="Ovreas L."/>
            <person name="Rohde M."/>
            <person name="Galperin M.Y."/>
            <person name="Jogler C."/>
        </authorList>
    </citation>
    <scope>NUCLEOTIDE SEQUENCE [LARGE SCALE GENOMIC DNA]</scope>
    <source>
        <strain evidence="2 3">K23_9</strain>
    </source>
</reference>
<dbReference type="Proteomes" id="UP000319817">
    <property type="component" value="Chromosome"/>
</dbReference>
<keyword evidence="1" id="KW-1133">Transmembrane helix</keyword>
<dbReference type="AlphaFoldDB" id="A0A517NV76"/>
<sequence length="188" mass="20485">MKQMSDAKRKLALAALVVILGFCVALFAFNEGQLWAFWLVTLGFFLGVALSPKLTNTAILICSIATLSIAAALIYRGLPIHSLPWAGADRVEIDNSDDDSRIPITDPGEIAALMKYGESGHRRSMLFSGSTRVIFVTHAHTTTTYYIHGDSVGPSPGGFMQTVFVPSVPGLWSHLDRMISRHKHGNTQ</sequence>
<gene>
    <name evidence="2" type="ORF">K239x_30140</name>
</gene>